<reference evidence="1" key="1">
    <citation type="submission" date="2018-05" db="EMBL/GenBank/DDBJ databases">
        <authorList>
            <person name="Lanie J.A."/>
            <person name="Ng W.-L."/>
            <person name="Kazmierczak K.M."/>
            <person name="Andrzejewski T.M."/>
            <person name="Davidsen T.M."/>
            <person name="Wayne K.J."/>
            <person name="Tettelin H."/>
            <person name="Glass J.I."/>
            <person name="Rusch D."/>
            <person name="Podicherti R."/>
            <person name="Tsui H.-C.T."/>
            <person name="Winkler M.E."/>
        </authorList>
    </citation>
    <scope>NUCLEOTIDE SEQUENCE</scope>
</reference>
<protein>
    <submittedName>
        <fullName evidence="1">Uncharacterized protein</fullName>
    </submittedName>
</protein>
<name>A0A381SQ83_9ZZZZ</name>
<dbReference type="AlphaFoldDB" id="A0A381SQ83"/>
<gene>
    <name evidence="1" type="ORF">METZ01_LOCUS59034</name>
</gene>
<dbReference type="EMBL" id="UINC01003420">
    <property type="protein sequence ID" value="SVA06180.1"/>
    <property type="molecule type" value="Genomic_DNA"/>
</dbReference>
<feature type="non-terminal residue" evidence="1">
    <location>
        <position position="1"/>
    </location>
</feature>
<proteinExistence type="predicted"/>
<organism evidence="1">
    <name type="scientific">marine metagenome</name>
    <dbReference type="NCBI Taxonomy" id="408172"/>
    <lineage>
        <taxon>unclassified sequences</taxon>
        <taxon>metagenomes</taxon>
        <taxon>ecological metagenomes</taxon>
    </lineage>
</organism>
<accession>A0A381SQ83</accession>
<evidence type="ECO:0000313" key="1">
    <source>
        <dbReference type="EMBL" id="SVA06180.1"/>
    </source>
</evidence>
<sequence>VSRSPECRSGQLGRWAVQPRLLPCHSKELYDLFGHGPLAPHARPESWIVEPTASHRQDPVHDLLLALRNVPVEPIHEQILHAIGEA</sequence>